<dbReference type="SUPFAM" id="SSF52402">
    <property type="entry name" value="Adenine nucleotide alpha hydrolases-like"/>
    <property type="match status" value="1"/>
</dbReference>
<comment type="caution">
    <text evidence="3">The sequence shown here is derived from an EMBL/GenBank/DDBJ whole genome shotgun (WGS) entry which is preliminary data.</text>
</comment>
<dbReference type="EMBL" id="RJVA01000014">
    <property type="protein sequence ID" value="ROQ90634.1"/>
    <property type="molecule type" value="Genomic_DNA"/>
</dbReference>
<dbReference type="Gene3D" id="3.40.50.620">
    <property type="entry name" value="HUPs"/>
    <property type="match status" value="1"/>
</dbReference>
<dbReference type="OrthoDB" id="9804960at2"/>
<keyword evidence="4" id="KW-1185">Reference proteome</keyword>
<dbReference type="InterPro" id="IPR014729">
    <property type="entry name" value="Rossmann-like_a/b/a_fold"/>
</dbReference>
<dbReference type="PIRSF" id="PIRSF000090">
    <property type="entry name" value="Beta-ETF"/>
    <property type="match status" value="1"/>
</dbReference>
<dbReference type="Proteomes" id="UP000276223">
    <property type="component" value="Unassembled WGS sequence"/>
</dbReference>
<protein>
    <submittedName>
        <fullName evidence="3">Electron transfer flavoprotein beta subunit</fullName>
    </submittedName>
</protein>
<dbReference type="GO" id="GO:0009055">
    <property type="term" value="F:electron transfer activity"/>
    <property type="evidence" value="ECO:0007669"/>
    <property type="project" value="InterPro"/>
</dbReference>
<dbReference type="PANTHER" id="PTHR21294">
    <property type="entry name" value="ELECTRON TRANSFER FLAVOPROTEIN BETA-SUBUNIT"/>
    <property type="match status" value="1"/>
</dbReference>
<gene>
    <name evidence="3" type="ORF">EDC27_2515</name>
</gene>
<accession>A0A3N1UHA2</accession>
<evidence type="ECO:0000313" key="3">
    <source>
        <dbReference type="EMBL" id="ROQ90634.1"/>
    </source>
</evidence>
<dbReference type="InterPro" id="IPR012255">
    <property type="entry name" value="ETF_b"/>
</dbReference>
<feature type="domain" description="Electron transfer flavoprotein alpha/beta-subunit N-terminal" evidence="2">
    <location>
        <begin position="22"/>
        <end position="213"/>
    </location>
</feature>
<dbReference type="InterPro" id="IPR014730">
    <property type="entry name" value="ETF_a/b_N"/>
</dbReference>
<dbReference type="SMART" id="SM00893">
    <property type="entry name" value="ETF"/>
    <property type="match status" value="1"/>
</dbReference>
<keyword evidence="1" id="KW-0249">Electron transport</keyword>
<evidence type="ECO:0000313" key="4">
    <source>
        <dbReference type="Proteomes" id="UP000276223"/>
    </source>
</evidence>
<reference evidence="3 4" key="1">
    <citation type="submission" date="2018-11" db="EMBL/GenBank/DDBJ databases">
        <title>Genomic Encyclopedia of Type Strains, Phase IV (KMG-IV): sequencing the most valuable type-strain genomes for metagenomic binning, comparative biology and taxonomic classification.</title>
        <authorList>
            <person name="Goeker M."/>
        </authorList>
    </citation>
    <scope>NUCLEOTIDE SEQUENCE [LARGE SCALE GENOMIC DNA]</scope>
    <source>
        <strain evidence="3 4">DSM 22027</strain>
    </source>
</reference>
<organism evidence="3 4">
    <name type="scientific">Desulfosoma caldarium</name>
    <dbReference type="NCBI Taxonomy" id="610254"/>
    <lineage>
        <taxon>Bacteria</taxon>
        <taxon>Pseudomonadati</taxon>
        <taxon>Thermodesulfobacteriota</taxon>
        <taxon>Syntrophobacteria</taxon>
        <taxon>Syntrophobacterales</taxon>
        <taxon>Syntrophobacteraceae</taxon>
        <taxon>Desulfosoma</taxon>
    </lineage>
</organism>
<dbReference type="AlphaFoldDB" id="A0A3N1UHA2"/>
<sequence length="263" mass="28907">MKIVVCIKQVPDAKNVRIDPNTHTLVRQGVESIINPFDLFAVEAALRLKDQHGAHVTALTMGPPQAEEALREVLSRGVDDAVLLSDRAFAGADTWATATVLAAAIRKIQDVSLIFCGKQAIDGDTAQVGPELATLLDMPYATFVKGLELQGDGHLHVVRKTDEGIEEWRLPLPALLTVLRDVGDPRLPSLKHKMRARKAVIPVWGLEDVGLSEDRVGLRGSFTQVVRVFSPPKRSDRWMLEGSVAEQVEKLYQYLKEAKVPGL</sequence>
<proteinExistence type="predicted"/>
<evidence type="ECO:0000256" key="1">
    <source>
        <dbReference type="ARBA" id="ARBA00022982"/>
    </source>
</evidence>
<dbReference type="PANTHER" id="PTHR21294:SF17">
    <property type="entry name" value="PROTEIN FIXA"/>
    <property type="match status" value="1"/>
</dbReference>
<keyword evidence="1" id="KW-0813">Transport</keyword>
<evidence type="ECO:0000259" key="2">
    <source>
        <dbReference type="SMART" id="SM00893"/>
    </source>
</evidence>
<name>A0A3N1UHA2_9BACT</name>
<dbReference type="CDD" id="cd01714">
    <property type="entry name" value="ETF_beta"/>
    <property type="match status" value="1"/>
</dbReference>
<dbReference type="InterPro" id="IPR033948">
    <property type="entry name" value="ETF_beta_N"/>
</dbReference>
<dbReference type="Pfam" id="PF01012">
    <property type="entry name" value="ETF"/>
    <property type="match status" value="1"/>
</dbReference>
<dbReference type="RefSeq" id="WP_123290984.1">
    <property type="nucleotide sequence ID" value="NZ_RJVA01000014.1"/>
</dbReference>